<dbReference type="InterPro" id="IPR036322">
    <property type="entry name" value="WD40_repeat_dom_sf"/>
</dbReference>
<gene>
    <name evidence="12" type="ORF">BCR44DRAFT_126804</name>
</gene>
<evidence type="ECO:0000256" key="3">
    <source>
        <dbReference type="ARBA" id="ARBA00022574"/>
    </source>
</evidence>
<proteinExistence type="inferred from homology"/>
<comment type="subunit">
    <text evidence="7">Binds to F-actin.</text>
</comment>
<dbReference type="SMART" id="SM01167">
    <property type="entry name" value="DUF1900"/>
    <property type="match status" value="1"/>
</dbReference>
<evidence type="ECO:0000313" key="12">
    <source>
        <dbReference type="EMBL" id="ORZ30795.1"/>
    </source>
</evidence>
<dbReference type="FunFam" id="2.130.10.10:FF:000197">
    <property type="entry name" value="Coronin"/>
    <property type="match status" value="1"/>
</dbReference>
<keyword evidence="5 10" id="KW-0175">Coiled coil</keyword>
<dbReference type="GO" id="GO:0007015">
    <property type="term" value="P:actin filament organization"/>
    <property type="evidence" value="ECO:0007669"/>
    <property type="project" value="TreeGrafter"/>
</dbReference>
<dbReference type="Pfam" id="PF08953">
    <property type="entry name" value="DUF1899"/>
    <property type="match status" value="1"/>
</dbReference>
<evidence type="ECO:0000256" key="9">
    <source>
        <dbReference type="RuleBase" id="RU280818"/>
    </source>
</evidence>
<dbReference type="Proteomes" id="UP000193411">
    <property type="component" value="Unassembled WGS sequence"/>
</dbReference>
<evidence type="ECO:0000256" key="8">
    <source>
        <dbReference type="PROSITE-ProRule" id="PRU00221"/>
    </source>
</evidence>
<dbReference type="EMBL" id="MCFL01000074">
    <property type="protein sequence ID" value="ORZ30795.1"/>
    <property type="molecule type" value="Genomic_DNA"/>
</dbReference>
<keyword evidence="13" id="KW-1185">Reference proteome</keyword>
<feature type="repeat" description="WD" evidence="8">
    <location>
        <begin position="127"/>
        <end position="169"/>
    </location>
</feature>
<evidence type="ECO:0000259" key="11">
    <source>
        <dbReference type="SMART" id="SM01166"/>
    </source>
</evidence>
<feature type="repeat" description="WD" evidence="8">
    <location>
        <begin position="77"/>
        <end position="119"/>
    </location>
</feature>
<dbReference type="STRING" id="765915.A0A1Y2H8G0"/>
<comment type="similarity">
    <text evidence="1 9">Belongs to the WD repeat coronin family.</text>
</comment>
<dbReference type="InterPro" id="IPR001680">
    <property type="entry name" value="WD40_rpt"/>
</dbReference>
<dbReference type="GO" id="GO:0051015">
    <property type="term" value="F:actin filament binding"/>
    <property type="evidence" value="ECO:0007669"/>
    <property type="project" value="TreeGrafter"/>
</dbReference>
<feature type="coiled-coil region" evidence="10">
    <location>
        <begin position="443"/>
        <end position="477"/>
    </location>
</feature>
<protein>
    <recommendedName>
        <fullName evidence="9">Coronin</fullName>
    </recommendedName>
</protein>
<dbReference type="AlphaFoldDB" id="A0A1Y2H8G0"/>
<dbReference type="PROSITE" id="PS50082">
    <property type="entry name" value="WD_REPEATS_2"/>
    <property type="match status" value="3"/>
</dbReference>
<evidence type="ECO:0000256" key="10">
    <source>
        <dbReference type="SAM" id="Coils"/>
    </source>
</evidence>
<dbReference type="PROSITE" id="PS50294">
    <property type="entry name" value="WD_REPEATS_REGION"/>
    <property type="match status" value="2"/>
</dbReference>
<feature type="domain" description="DUF1899" evidence="11">
    <location>
        <begin position="4"/>
        <end position="68"/>
    </location>
</feature>
<evidence type="ECO:0000313" key="13">
    <source>
        <dbReference type="Proteomes" id="UP000193411"/>
    </source>
</evidence>
<evidence type="ECO:0000256" key="6">
    <source>
        <dbReference type="ARBA" id="ARBA00023203"/>
    </source>
</evidence>
<dbReference type="SMART" id="SM00320">
    <property type="entry name" value="WD40"/>
    <property type="match status" value="3"/>
</dbReference>
<dbReference type="Pfam" id="PF00400">
    <property type="entry name" value="WD40"/>
    <property type="match status" value="3"/>
</dbReference>
<evidence type="ECO:0000256" key="7">
    <source>
        <dbReference type="ARBA" id="ARBA00062568"/>
    </source>
</evidence>
<dbReference type="Gene3D" id="2.130.10.10">
    <property type="entry name" value="YVTN repeat-like/Quinoprotein amine dehydrogenase"/>
    <property type="match status" value="1"/>
</dbReference>
<dbReference type="PANTHER" id="PTHR10856:SF0">
    <property type="entry name" value="CORONIN"/>
    <property type="match status" value="1"/>
</dbReference>
<organism evidence="12 13">
    <name type="scientific">Catenaria anguillulae PL171</name>
    <dbReference type="NCBI Taxonomy" id="765915"/>
    <lineage>
        <taxon>Eukaryota</taxon>
        <taxon>Fungi</taxon>
        <taxon>Fungi incertae sedis</taxon>
        <taxon>Blastocladiomycota</taxon>
        <taxon>Blastocladiomycetes</taxon>
        <taxon>Blastocladiales</taxon>
        <taxon>Catenariaceae</taxon>
        <taxon>Catenaria</taxon>
    </lineage>
</organism>
<evidence type="ECO:0000256" key="4">
    <source>
        <dbReference type="ARBA" id="ARBA00022737"/>
    </source>
</evidence>
<keyword evidence="6" id="KW-0009">Actin-binding</keyword>
<dbReference type="SUPFAM" id="SSF50978">
    <property type="entry name" value="WD40 repeat-like"/>
    <property type="match status" value="1"/>
</dbReference>
<name>A0A1Y2H8G0_9FUNG</name>
<evidence type="ECO:0000256" key="5">
    <source>
        <dbReference type="ARBA" id="ARBA00023054"/>
    </source>
</evidence>
<accession>A0A1Y2H8G0</accession>
<keyword evidence="4 9" id="KW-0677">Repeat</keyword>
<feature type="repeat" description="WD" evidence="8">
    <location>
        <begin position="170"/>
        <end position="211"/>
    </location>
</feature>
<keyword evidence="3 8" id="KW-0853">WD repeat</keyword>
<dbReference type="PANTHER" id="PTHR10856">
    <property type="entry name" value="CORONIN"/>
    <property type="match status" value="1"/>
</dbReference>
<dbReference type="Pfam" id="PF16300">
    <property type="entry name" value="WD40_4"/>
    <property type="match status" value="1"/>
</dbReference>
<sequence>MSSRFVRPSKYRHVFGTPNKRDQCYDNLRVSSSAWDTNLVKVNPLFVSVNWNTVGGGGFAVLPHAQTGKQLDSLPLFNGHTATVLDTDFHPFNDHVIASGAEDCKVMVWKIPEGGAKEQQVNPAVTLTGHQRKVGHVLFHPTADNVLASAGADFAVKLWDVEHAKEKVELSGHGELIQSLTYSWTGDRLATSCKDKVLRVFDLRSRAVTLETVGHQGIKGSRAVWLGELDKLITTGFSKTSERQISIWDLKNFKTPVKTIDLDPSSGILMPFFDKETSVLFLAGKGDGNIVYYEYDDAASELFHLSEYKSSDPQRGIGFLPKRACNVNQNEIARAYKVHTNMVEPISFVVPRKADTFQADIFPDTPGDSPALSAEEFFNWTDAAKPMPAPKLVSLENGFKPTAKKEFTASATANEVAASGAPAAVVAAVAEKSKDPAELAEAIKTLAAENESLKNELATKELRIKQLEAQVHSLSLSAK</sequence>
<reference evidence="12 13" key="1">
    <citation type="submission" date="2016-07" db="EMBL/GenBank/DDBJ databases">
        <title>Pervasive Adenine N6-methylation of Active Genes in Fungi.</title>
        <authorList>
            <consortium name="DOE Joint Genome Institute"/>
            <person name="Mondo S.J."/>
            <person name="Dannebaum R.O."/>
            <person name="Kuo R.C."/>
            <person name="Labutti K."/>
            <person name="Haridas S."/>
            <person name="Kuo A."/>
            <person name="Salamov A."/>
            <person name="Ahrendt S.R."/>
            <person name="Lipzen A."/>
            <person name="Sullivan W."/>
            <person name="Andreopoulos W.B."/>
            <person name="Clum A."/>
            <person name="Lindquist E."/>
            <person name="Daum C."/>
            <person name="Ramamoorthy G.K."/>
            <person name="Gryganskyi A."/>
            <person name="Culley D."/>
            <person name="Magnuson J.K."/>
            <person name="James T.Y."/>
            <person name="O'Malley M.A."/>
            <person name="Stajich J.E."/>
            <person name="Spatafora J.W."/>
            <person name="Visel A."/>
            <person name="Grigoriev I.V."/>
        </authorList>
    </citation>
    <scope>NUCLEOTIDE SEQUENCE [LARGE SCALE GENOMIC DNA]</scope>
    <source>
        <strain evidence="12 13">PL171</strain>
    </source>
</reference>
<keyword evidence="2" id="KW-0597">Phosphoprotein</keyword>
<dbReference type="InterPro" id="IPR015505">
    <property type="entry name" value="Coronin"/>
</dbReference>
<dbReference type="PROSITE" id="PS00678">
    <property type="entry name" value="WD_REPEATS_1"/>
    <property type="match status" value="1"/>
</dbReference>
<dbReference type="OrthoDB" id="1850764at2759"/>
<dbReference type="InterPro" id="IPR019775">
    <property type="entry name" value="WD40_repeat_CS"/>
</dbReference>
<evidence type="ECO:0000256" key="2">
    <source>
        <dbReference type="ARBA" id="ARBA00022553"/>
    </source>
</evidence>
<dbReference type="InterPro" id="IPR015943">
    <property type="entry name" value="WD40/YVTN_repeat-like_dom_sf"/>
</dbReference>
<dbReference type="GO" id="GO:0030479">
    <property type="term" value="C:actin cortical patch"/>
    <property type="evidence" value="ECO:0007669"/>
    <property type="project" value="UniProtKB-ARBA"/>
</dbReference>
<evidence type="ECO:0000256" key="1">
    <source>
        <dbReference type="ARBA" id="ARBA00009482"/>
    </source>
</evidence>
<dbReference type="SMART" id="SM01166">
    <property type="entry name" value="DUF1899"/>
    <property type="match status" value="1"/>
</dbReference>
<comment type="caution">
    <text evidence="12">The sequence shown here is derived from an EMBL/GenBank/DDBJ whole genome shotgun (WGS) entry which is preliminary data.</text>
</comment>
<dbReference type="InterPro" id="IPR015048">
    <property type="entry name" value="DUF1899"/>
</dbReference>